<dbReference type="SMART" id="SM00028">
    <property type="entry name" value="TPR"/>
    <property type="match status" value="3"/>
</dbReference>
<evidence type="ECO:0000256" key="2">
    <source>
        <dbReference type="ARBA" id="ARBA00022803"/>
    </source>
</evidence>
<evidence type="ECO:0000313" key="4">
    <source>
        <dbReference type="EMBL" id="CAF1074907.1"/>
    </source>
</evidence>
<dbReference type="InterPro" id="IPR011990">
    <property type="entry name" value="TPR-like_helical_dom_sf"/>
</dbReference>
<evidence type="ECO:0000313" key="6">
    <source>
        <dbReference type="Proteomes" id="UP000663881"/>
    </source>
</evidence>
<dbReference type="EMBL" id="CAJOAY010002057">
    <property type="protein sequence ID" value="CAF3916359.1"/>
    <property type="molecule type" value="Genomic_DNA"/>
</dbReference>
<feature type="repeat" description="TPR" evidence="3">
    <location>
        <begin position="129"/>
        <end position="162"/>
    </location>
</feature>
<dbReference type="PROSITE" id="PS50005">
    <property type="entry name" value="TPR"/>
    <property type="match status" value="1"/>
</dbReference>
<dbReference type="PANTHER" id="PTHR45641">
    <property type="entry name" value="TETRATRICOPEPTIDE REPEAT PROTEIN (AFU_ORTHOLOGUE AFUA_6G03870)"/>
    <property type="match status" value="1"/>
</dbReference>
<dbReference type="PANTHER" id="PTHR45641:SF19">
    <property type="entry name" value="NEPHROCYSTIN-3"/>
    <property type="match status" value="1"/>
</dbReference>
<evidence type="ECO:0000256" key="3">
    <source>
        <dbReference type="PROSITE-ProRule" id="PRU00339"/>
    </source>
</evidence>
<organism evidence="5 6">
    <name type="scientific">Adineta steineri</name>
    <dbReference type="NCBI Taxonomy" id="433720"/>
    <lineage>
        <taxon>Eukaryota</taxon>
        <taxon>Metazoa</taxon>
        <taxon>Spiralia</taxon>
        <taxon>Gnathifera</taxon>
        <taxon>Rotifera</taxon>
        <taxon>Eurotatoria</taxon>
        <taxon>Bdelloidea</taxon>
        <taxon>Adinetida</taxon>
        <taxon>Adinetidae</taxon>
        <taxon>Adineta</taxon>
    </lineage>
</organism>
<dbReference type="InterPro" id="IPR019734">
    <property type="entry name" value="TPR_rpt"/>
</dbReference>
<accession>A0A819IH27</accession>
<evidence type="ECO:0000256" key="1">
    <source>
        <dbReference type="ARBA" id="ARBA00022737"/>
    </source>
</evidence>
<comment type="caution">
    <text evidence="5">The sequence shown here is derived from an EMBL/GenBank/DDBJ whole genome shotgun (WGS) entry which is preliminary data.</text>
</comment>
<evidence type="ECO:0008006" key="7">
    <source>
        <dbReference type="Google" id="ProtNLM"/>
    </source>
</evidence>
<keyword evidence="1" id="KW-0677">Repeat</keyword>
<evidence type="ECO:0000313" key="5">
    <source>
        <dbReference type="EMBL" id="CAF3916359.1"/>
    </source>
</evidence>
<name>A0A819IH27_9BILA</name>
<dbReference type="SUPFAM" id="SSF48452">
    <property type="entry name" value="TPR-like"/>
    <property type="match status" value="1"/>
</dbReference>
<dbReference type="EMBL" id="CAJNON010000180">
    <property type="protein sequence ID" value="CAF1074907.1"/>
    <property type="molecule type" value="Genomic_DNA"/>
</dbReference>
<dbReference type="AlphaFoldDB" id="A0A819IH27"/>
<dbReference type="Pfam" id="PF07719">
    <property type="entry name" value="TPR_2"/>
    <property type="match status" value="1"/>
</dbReference>
<proteinExistence type="predicted"/>
<dbReference type="Proteomes" id="UP000663891">
    <property type="component" value="Unassembled WGS sequence"/>
</dbReference>
<reference evidence="5" key="1">
    <citation type="submission" date="2021-02" db="EMBL/GenBank/DDBJ databases">
        <authorList>
            <person name="Nowell W R."/>
        </authorList>
    </citation>
    <scope>NUCLEOTIDE SEQUENCE</scope>
</reference>
<sequence length="183" mass="21553">MIVDNLSIISRALLYQNKFDEAFDFKQKALNSLKMHSSTDTTKIIQSLNLMGAIQRKQGKYNEVYDLFQEVLIIYEKNSPSLKADIPFTFISLNNIKYNERSFDESVNYYYRIVNILKEFYCADYNRIVLCLNWVAFNYYQKQSYDQAIEFYEQCLKIDEANSVAGQLTTDEFKLYTKNSTSV</sequence>
<dbReference type="Proteomes" id="UP000663881">
    <property type="component" value="Unassembled WGS sequence"/>
</dbReference>
<dbReference type="InterPro" id="IPR013105">
    <property type="entry name" value="TPR_2"/>
</dbReference>
<protein>
    <recommendedName>
        <fullName evidence="7">Tetratricopeptide repeat protein</fullName>
    </recommendedName>
</protein>
<gene>
    <name evidence="5" type="ORF">OKA104_LOCUS25010</name>
    <name evidence="4" type="ORF">VCS650_LOCUS18688</name>
</gene>
<keyword evidence="2 3" id="KW-0802">TPR repeat</keyword>
<dbReference type="Gene3D" id="1.25.40.10">
    <property type="entry name" value="Tetratricopeptide repeat domain"/>
    <property type="match status" value="1"/>
</dbReference>
<dbReference type="OrthoDB" id="5986190at2759"/>